<comment type="similarity">
    <text evidence="2">Belongs to the complex I LYR family. MZM1 subfamily.</text>
</comment>
<gene>
    <name evidence="9" type="ORF">AMAG_07495</name>
</gene>
<comment type="subunit">
    <text evidence="3">Interacts with RIP1.</text>
</comment>
<dbReference type="OMA" id="TINQIFR"/>
<dbReference type="PANTHER" id="PTHR46749">
    <property type="entry name" value="COMPLEX III ASSEMBLY FACTOR LYRM7"/>
    <property type="match status" value="1"/>
</dbReference>
<evidence type="ECO:0000256" key="2">
    <source>
        <dbReference type="ARBA" id="ARBA00009949"/>
    </source>
</evidence>
<dbReference type="OrthoDB" id="529194at2759"/>
<evidence type="ECO:0000256" key="4">
    <source>
        <dbReference type="ARBA" id="ARBA00015108"/>
    </source>
</evidence>
<dbReference type="InterPro" id="IPR050435">
    <property type="entry name" value="MZM1/LYRM7"/>
</dbReference>
<evidence type="ECO:0000256" key="1">
    <source>
        <dbReference type="ARBA" id="ARBA00004305"/>
    </source>
</evidence>
<dbReference type="GO" id="GO:0044183">
    <property type="term" value="F:protein folding chaperone"/>
    <property type="evidence" value="ECO:0007669"/>
    <property type="project" value="TreeGrafter"/>
</dbReference>
<dbReference type="GO" id="GO:0034551">
    <property type="term" value="P:mitochondrial respiratory chain complex III assembly"/>
    <property type="evidence" value="ECO:0007669"/>
    <property type="project" value="InterPro"/>
</dbReference>
<reference evidence="10" key="2">
    <citation type="submission" date="2009-11" db="EMBL/GenBank/DDBJ databases">
        <title>The Genome Sequence of Allomyces macrogynus strain ATCC 38327.</title>
        <authorList>
            <consortium name="The Broad Institute Genome Sequencing Platform"/>
            <person name="Russ C."/>
            <person name="Cuomo C."/>
            <person name="Shea T."/>
            <person name="Young S.K."/>
            <person name="Zeng Q."/>
            <person name="Koehrsen M."/>
            <person name="Haas B."/>
            <person name="Borodovsky M."/>
            <person name="Guigo R."/>
            <person name="Alvarado L."/>
            <person name="Berlin A."/>
            <person name="Borenstein D."/>
            <person name="Chen Z."/>
            <person name="Engels R."/>
            <person name="Freedman E."/>
            <person name="Gellesch M."/>
            <person name="Goldberg J."/>
            <person name="Griggs A."/>
            <person name="Gujja S."/>
            <person name="Heiman D."/>
            <person name="Hepburn T."/>
            <person name="Howarth C."/>
            <person name="Jen D."/>
            <person name="Larson L."/>
            <person name="Lewis B."/>
            <person name="Mehta T."/>
            <person name="Park D."/>
            <person name="Pearson M."/>
            <person name="Roberts A."/>
            <person name="Saif S."/>
            <person name="Shenoy N."/>
            <person name="Sisk P."/>
            <person name="Stolte C."/>
            <person name="Sykes S."/>
            <person name="Walk T."/>
            <person name="White J."/>
            <person name="Yandava C."/>
            <person name="Burger G."/>
            <person name="Gray M.W."/>
            <person name="Holland P.W.H."/>
            <person name="King N."/>
            <person name="Lang F.B.F."/>
            <person name="Roger A.J."/>
            <person name="Ruiz-Trillo I."/>
            <person name="Lander E."/>
            <person name="Nusbaum C."/>
        </authorList>
    </citation>
    <scope>NUCLEOTIDE SEQUENCE [LARGE SCALE GENOMIC DNA]</scope>
    <source>
        <strain evidence="10">ATCC 38327</strain>
    </source>
</reference>
<proteinExistence type="inferred from homology"/>
<dbReference type="EMBL" id="GG745339">
    <property type="protein sequence ID" value="KNE62258.1"/>
    <property type="molecule type" value="Genomic_DNA"/>
</dbReference>
<evidence type="ECO:0000256" key="5">
    <source>
        <dbReference type="ARBA" id="ARBA00022946"/>
    </source>
</evidence>
<keyword evidence="10" id="KW-1185">Reference proteome</keyword>
<evidence type="ECO:0000256" key="3">
    <source>
        <dbReference type="ARBA" id="ARBA00011589"/>
    </source>
</evidence>
<dbReference type="Proteomes" id="UP000054350">
    <property type="component" value="Unassembled WGS sequence"/>
</dbReference>
<sequence>MSAAARNSAFAAFRRLLRAERKAFAGDLRTLTAAKLETRKQFLAAASVTAETERAELLQKAHDVAVYLERNIVQAVKRDDDVYKIQIDPTRHEINDNMDVKKPYTPGKRIPCCGPGSEVLPRC</sequence>
<dbReference type="PANTHER" id="PTHR46749:SF1">
    <property type="entry name" value="COMPLEX III ASSEMBLY FACTOR LYRM7"/>
    <property type="match status" value="1"/>
</dbReference>
<evidence type="ECO:0000256" key="7">
    <source>
        <dbReference type="ARBA" id="ARBA00023186"/>
    </source>
</evidence>
<reference evidence="9 10" key="1">
    <citation type="submission" date="2009-11" db="EMBL/GenBank/DDBJ databases">
        <title>Annotation of Allomyces macrogynus ATCC 38327.</title>
        <authorList>
            <consortium name="The Broad Institute Genome Sequencing Platform"/>
            <person name="Russ C."/>
            <person name="Cuomo C."/>
            <person name="Burger G."/>
            <person name="Gray M.W."/>
            <person name="Holland P.W.H."/>
            <person name="King N."/>
            <person name="Lang F.B.F."/>
            <person name="Roger A.J."/>
            <person name="Ruiz-Trillo I."/>
            <person name="Young S.K."/>
            <person name="Zeng Q."/>
            <person name="Gargeya S."/>
            <person name="Fitzgerald M."/>
            <person name="Haas B."/>
            <person name="Abouelleil A."/>
            <person name="Alvarado L."/>
            <person name="Arachchi H.M."/>
            <person name="Berlin A."/>
            <person name="Chapman S.B."/>
            <person name="Gearin G."/>
            <person name="Goldberg J."/>
            <person name="Griggs A."/>
            <person name="Gujja S."/>
            <person name="Hansen M."/>
            <person name="Heiman D."/>
            <person name="Howarth C."/>
            <person name="Larimer J."/>
            <person name="Lui A."/>
            <person name="MacDonald P.J.P."/>
            <person name="McCowen C."/>
            <person name="Montmayeur A."/>
            <person name="Murphy C."/>
            <person name="Neiman D."/>
            <person name="Pearson M."/>
            <person name="Priest M."/>
            <person name="Roberts A."/>
            <person name="Saif S."/>
            <person name="Shea T."/>
            <person name="Sisk P."/>
            <person name="Stolte C."/>
            <person name="Sykes S."/>
            <person name="Wortman J."/>
            <person name="Nusbaum C."/>
            <person name="Birren B."/>
        </authorList>
    </citation>
    <scope>NUCLEOTIDE SEQUENCE [LARGE SCALE GENOMIC DNA]</scope>
    <source>
        <strain evidence="9 10">ATCC 38327</strain>
    </source>
</reference>
<keyword evidence="6" id="KW-0496">Mitochondrion</keyword>
<keyword evidence="7" id="KW-0143">Chaperone</keyword>
<dbReference type="STRING" id="578462.A0A0L0SIC2"/>
<dbReference type="GO" id="GO:0005759">
    <property type="term" value="C:mitochondrial matrix"/>
    <property type="evidence" value="ECO:0007669"/>
    <property type="project" value="UniProtKB-SubCell"/>
</dbReference>
<comment type="function">
    <text evidence="8">Assembly factor required for Rieske Fe-S protein RIP1 incorporation into the cytochrome b-c1 (CIII) complex. Functions as a chaperone, binding to this subunit within the mitochondrial matrix and stabilizing it prior to its translocation and insertion into the late CIII dimeric intermediate within the mitochondrial inner membrane. Modulates the mitochondrial matrix zinc pool.</text>
</comment>
<accession>A0A0L0SIC2</accession>
<evidence type="ECO:0000313" key="10">
    <source>
        <dbReference type="Proteomes" id="UP000054350"/>
    </source>
</evidence>
<keyword evidence="5" id="KW-0809">Transit peptide</keyword>
<organism evidence="9 10">
    <name type="scientific">Allomyces macrogynus (strain ATCC 38327)</name>
    <name type="common">Allomyces javanicus var. macrogynus</name>
    <dbReference type="NCBI Taxonomy" id="578462"/>
    <lineage>
        <taxon>Eukaryota</taxon>
        <taxon>Fungi</taxon>
        <taxon>Fungi incertae sedis</taxon>
        <taxon>Blastocladiomycota</taxon>
        <taxon>Blastocladiomycetes</taxon>
        <taxon>Blastocladiales</taxon>
        <taxon>Blastocladiaceae</taxon>
        <taxon>Allomyces</taxon>
    </lineage>
</organism>
<dbReference type="CDD" id="cd20267">
    <property type="entry name" value="Complex1_LYR_LYRM7"/>
    <property type="match status" value="1"/>
</dbReference>
<dbReference type="AlphaFoldDB" id="A0A0L0SIC2"/>
<dbReference type="InterPro" id="IPR045298">
    <property type="entry name" value="Complex1_LYR_LYRM7"/>
</dbReference>
<evidence type="ECO:0000256" key="8">
    <source>
        <dbReference type="ARBA" id="ARBA00025268"/>
    </source>
</evidence>
<protein>
    <recommendedName>
        <fullName evidence="4">Mitochondrial zinc maintenance protein 1, mitochondrial</fullName>
    </recommendedName>
</protein>
<evidence type="ECO:0000313" key="9">
    <source>
        <dbReference type="EMBL" id="KNE62258.1"/>
    </source>
</evidence>
<evidence type="ECO:0000256" key="6">
    <source>
        <dbReference type="ARBA" id="ARBA00023128"/>
    </source>
</evidence>
<comment type="subcellular location">
    <subcellularLocation>
        <location evidence="1">Mitochondrion matrix</location>
    </subcellularLocation>
</comment>
<dbReference type="VEuPathDB" id="FungiDB:AMAG_07495"/>
<name>A0A0L0SIC2_ALLM3</name>